<name>A0A1D2QQH7_9GAMM</name>
<protein>
    <recommendedName>
        <fullName evidence="1">N-acetyltransferase domain-containing protein</fullName>
    </recommendedName>
</protein>
<dbReference type="AlphaFoldDB" id="A0A1D2QQH7"/>
<organism evidence="2 3">
    <name type="scientific">Candidatus Endobugula sertula</name>
    <name type="common">Bugula neritina bacterial symbiont</name>
    <dbReference type="NCBI Taxonomy" id="62101"/>
    <lineage>
        <taxon>Bacteria</taxon>
        <taxon>Pseudomonadati</taxon>
        <taxon>Pseudomonadota</taxon>
        <taxon>Gammaproteobacteria</taxon>
        <taxon>Cellvibrionales</taxon>
        <taxon>Cellvibrionaceae</taxon>
        <taxon>Candidatus Endobugula</taxon>
    </lineage>
</organism>
<dbReference type="InterPro" id="IPR016181">
    <property type="entry name" value="Acyl_CoA_acyltransferase"/>
</dbReference>
<dbReference type="InterPro" id="IPR039968">
    <property type="entry name" value="BcerS-like"/>
</dbReference>
<dbReference type="GO" id="GO:0016747">
    <property type="term" value="F:acyltransferase activity, transferring groups other than amino-acyl groups"/>
    <property type="evidence" value="ECO:0007669"/>
    <property type="project" value="InterPro"/>
</dbReference>
<feature type="domain" description="N-acetyltransferase" evidence="1">
    <location>
        <begin position="35"/>
        <end position="185"/>
    </location>
</feature>
<comment type="caution">
    <text evidence="2">The sequence shown here is derived from an EMBL/GenBank/DDBJ whole genome shotgun (WGS) entry which is preliminary data.</text>
</comment>
<dbReference type="SUPFAM" id="SSF55729">
    <property type="entry name" value="Acyl-CoA N-acyltransferases (Nat)"/>
    <property type="match status" value="1"/>
</dbReference>
<dbReference type="PANTHER" id="PTHR41368:SF1">
    <property type="entry name" value="PROTEIN YGHO"/>
    <property type="match status" value="1"/>
</dbReference>
<dbReference type="PANTHER" id="PTHR41368">
    <property type="entry name" value="PROTEIN YGHO"/>
    <property type="match status" value="1"/>
</dbReference>
<dbReference type="PROSITE" id="PS51186">
    <property type="entry name" value="GNAT"/>
    <property type="match status" value="1"/>
</dbReference>
<evidence type="ECO:0000313" key="2">
    <source>
        <dbReference type="EMBL" id="ODS23837.1"/>
    </source>
</evidence>
<gene>
    <name evidence="2" type="ORF">AB835_06750</name>
</gene>
<dbReference type="EMBL" id="MDLC01000019">
    <property type="protein sequence ID" value="ODS23837.1"/>
    <property type="molecule type" value="Genomic_DNA"/>
</dbReference>
<dbReference type="InterPro" id="IPR000182">
    <property type="entry name" value="GNAT_dom"/>
</dbReference>
<evidence type="ECO:0000259" key="1">
    <source>
        <dbReference type="PROSITE" id="PS51186"/>
    </source>
</evidence>
<proteinExistence type="predicted"/>
<reference evidence="2 3" key="1">
    <citation type="journal article" date="2016" name="Appl. Environ. Microbiol.">
        <title>Lack of Overt Genome Reduction in the Bryostatin-Producing Bryozoan Symbiont "Candidatus Endobugula sertula".</title>
        <authorList>
            <person name="Miller I.J."/>
            <person name="Vanee N."/>
            <person name="Fong S.S."/>
            <person name="Lim-Fong G.E."/>
            <person name="Kwan J.C."/>
        </authorList>
    </citation>
    <scope>NUCLEOTIDE SEQUENCE [LARGE SCALE GENOMIC DNA]</scope>
    <source>
        <strain evidence="2">AB1-4</strain>
    </source>
</reference>
<dbReference type="Proteomes" id="UP000242502">
    <property type="component" value="Unassembled WGS sequence"/>
</dbReference>
<sequence length="415" mass="47995">MDISVNPPPRLDTDVEIIAVDGNKKRLQAFIALALDMDKCFSQQLPRFHTSEKALFDPGKNFFLQQSHSRYWLAKRGKQYIGRIAAIVDRDLSSNHTRLNTGLIGLYEAKEDSALAYRLINTAVQYLQNKGCASIIGPVDFSIYHRYRYQSDCFDSQGFIGEPRNPKYYLDHFKENGFICKYTWESHWLSSDAMEKSMAELTVDYQQSLELGYQFVSFKHYHQDKAIELLWCLIQKTYRGMPGFLPVSFQYFKQQFSALWKITDIDTSLFLLDDNDEPVGFSVVFQDKMAAIRSMNGRTHLWAKLKFKLNEHKGEVANAYQTGILYSAIKRAAMRGLKKNNRRLSMTKAIYYHCALQIKNNPQYKAAIIALLRSDTPNIHITKKFATQTRHYQLLTRHVKPLTTDQSPTNITSTQ</sequence>
<dbReference type="STRING" id="62101.AB835_06750"/>
<evidence type="ECO:0000313" key="3">
    <source>
        <dbReference type="Proteomes" id="UP000242502"/>
    </source>
</evidence>
<accession>A0A1D2QQH7</accession>